<evidence type="ECO:0000313" key="2">
    <source>
        <dbReference type="Proteomes" id="UP000704712"/>
    </source>
</evidence>
<proteinExistence type="predicted"/>
<dbReference type="EMBL" id="JAACNO010002739">
    <property type="protein sequence ID" value="KAF4131433.1"/>
    <property type="molecule type" value="Genomic_DNA"/>
</dbReference>
<organism evidence="1 2">
    <name type="scientific">Phytophthora infestans</name>
    <name type="common">Potato late blight agent</name>
    <name type="synonym">Botrytis infestans</name>
    <dbReference type="NCBI Taxonomy" id="4787"/>
    <lineage>
        <taxon>Eukaryota</taxon>
        <taxon>Sar</taxon>
        <taxon>Stramenopiles</taxon>
        <taxon>Oomycota</taxon>
        <taxon>Peronosporomycetes</taxon>
        <taxon>Peronosporales</taxon>
        <taxon>Peronosporaceae</taxon>
        <taxon>Phytophthora</taxon>
    </lineage>
</organism>
<name>A0A8S9TTX5_PHYIN</name>
<protein>
    <submittedName>
        <fullName evidence="1">Uncharacterized protein</fullName>
    </submittedName>
</protein>
<dbReference type="AlphaFoldDB" id="A0A8S9TTX5"/>
<comment type="caution">
    <text evidence="1">The sequence shown here is derived from an EMBL/GenBank/DDBJ whole genome shotgun (WGS) entry which is preliminary data.</text>
</comment>
<gene>
    <name evidence="1" type="ORF">GN958_ATG19377</name>
</gene>
<accession>A0A8S9TTX5</accession>
<dbReference type="Proteomes" id="UP000704712">
    <property type="component" value="Unassembled WGS sequence"/>
</dbReference>
<sequence>MTQSVEPPPHWSSEALSLFDLPGVAQSTTGDFQDDTRYADIVDCRFWLYCSIHRFSDFRAQPWRRCVRLATCESQAQAIVHGFSTAEVLGQMTQITITQVLNSDYSLNEDSVRTLRQAESWVVP</sequence>
<evidence type="ECO:0000313" key="1">
    <source>
        <dbReference type="EMBL" id="KAF4131433.1"/>
    </source>
</evidence>
<reference evidence="1" key="1">
    <citation type="submission" date="2020-03" db="EMBL/GenBank/DDBJ databases">
        <title>Hybrid Assembly of Korean Phytophthora infestans isolates.</title>
        <authorList>
            <person name="Prokchorchik M."/>
            <person name="Lee Y."/>
            <person name="Seo J."/>
            <person name="Cho J.-H."/>
            <person name="Park Y.-E."/>
            <person name="Jang D.-C."/>
            <person name="Im J.-S."/>
            <person name="Choi J.-G."/>
            <person name="Park H.-J."/>
            <person name="Lee G.-B."/>
            <person name="Lee Y.-G."/>
            <person name="Hong S.-Y."/>
            <person name="Cho K."/>
            <person name="Sohn K.H."/>
        </authorList>
    </citation>
    <scope>NUCLEOTIDE SEQUENCE</scope>
    <source>
        <strain evidence="1">KR_2_A2</strain>
    </source>
</reference>